<evidence type="ECO:0000256" key="2">
    <source>
        <dbReference type="SAM" id="SignalP"/>
    </source>
</evidence>
<feature type="compositionally biased region" description="Low complexity" evidence="1">
    <location>
        <begin position="125"/>
        <end position="137"/>
    </location>
</feature>
<feature type="compositionally biased region" description="Basic and acidic residues" evidence="1">
    <location>
        <begin position="162"/>
        <end position="175"/>
    </location>
</feature>
<accession>A0ABP8HU83</accession>
<comment type="caution">
    <text evidence="4">The sequence shown here is derived from an EMBL/GenBank/DDBJ whole genome shotgun (WGS) entry which is preliminary data.</text>
</comment>
<protein>
    <recommendedName>
        <fullName evidence="3">DUF4124 domain-containing protein</fullName>
    </recommendedName>
</protein>
<dbReference type="InterPro" id="IPR025392">
    <property type="entry name" value="DUF4124"/>
</dbReference>
<reference evidence="5" key="1">
    <citation type="journal article" date="2019" name="Int. J. Syst. Evol. Microbiol.">
        <title>The Global Catalogue of Microorganisms (GCM) 10K type strain sequencing project: providing services to taxonomists for standard genome sequencing and annotation.</title>
        <authorList>
            <consortium name="The Broad Institute Genomics Platform"/>
            <consortium name="The Broad Institute Genome Sequencing Center for Infectious Disease"/>
            <person name="Wu L."/>
            <person name="Ma J."/>
        </authorList>
    </citation>
    <scope>NUCLEOTIDE SEQUENCE [LARGE SCALE GENOMIC DNA]</scope>
    <source>
        <strain evidence="5">JCM 17804</strain>
    </source>
</reference>
<evidence type="ECO:0000256" key="1">
    <source>
        <dbReference type="SAM" id="MobiDB-lite"/>
    </source>
</evidence>
<feature type="region of interest" description="Disordered" evidence="1">
    <location>
        <begin position="50"/>
        <end position="150"/>
    </location>
</feature>
<feature type="compositionally biased region" description="Basic and acidic residues" evidence="1">
    <location>
        <begin position="104"/>
        <end position="124"/>
    </location>
</feature>
<feature type="domain" description="DUF4124" evidence="3">
    <location>
        <begin position="26"/>
        <end position="71"/>
    </location>
</feature>
<feature type="chain" id="PRO_5045118827" description="DUF4124 domain-containing protein" evidence="2">
    <location>
        <begin position="37"/>
        <end position="188"/>
    </location>
</feature>
<dbReference type="PROSITE" id="PS51257">
    <property type="entry name" value="PROKAR_LIPOPROTEIN"/>
    <property type="match status" value="1"/>
</dbReference>
<keyword evidence="5" id="KW-1185">Reference proteome</keyword>
<gene>
    <name evidence="4" type="ORF">GCM10023165_27850</name>
</gene>
<feature type="compositionally biased region" description="Low complexity" evidence="1">
    <location>
        <begin position="79"/>
        <end position="103"/>
    </location>
</feature>
<keyword evidence="2" id="KW-0732">Signal</keyword>
<evidence type="ECO:0000313" key="4">
    <source>
        <dbReference type="EMBL" id="GAA4344564.1"/>
    </source>
</evidence>
<proteinExistence type="predicted"/>
<organism evidence="4 5">
    <name type="scientific">Variovorax defluvii</name>
    <dbReference type="NCBI Taxonomy" id="913761"/>
    <lineage>
        <taxon>Bacteria</taxon>
        <taxon>Pseudomonadati</taxon>
        <taxon>Pseudomonadota</taxon>
        <taxon>Betaproteobacteria</taxon>
        <taxon>Burkholderiales</taxon>
        <taxon>Comamonadaceae</taxon>
        <taxon>Variovorax</taxon>
    </lineage>
</organism>
<evidence type="ECO:0000259" key="3">
    <source>
        <dbReference type="Pfam" id="PF13511"/>
    </source>
</evidence>
<dbReference type="Pfam" id="PF13511">
    <property type="entry name" value="DUF4124"/>
    <property type="match status" value="1"/>
</dbReference>
<feature type="region of interest" description="Disordered" evidence="1">
    <location>
        <begin position="162"/>
        <end position="188"/>
    </location>
</feature>
<name>A0ABP8HU83_9BURK</name>
<feature type="signal peptide" evidence="2">
    <location>
        <begin position="1"/>
        <end position="36"/>
    </location>
</feature>
<dbReference type="EMBL" id="BAABGJ010000027">
    <property type="protein sequence ID" value="GAA4344564.1"/>
    <property type="molecule type" value="Genomic_DNA"/>
</dbReference>
<dbReference type="Proteomes" id="UP001500975">
    <property type="component" value="Unassembled WGS sequence"/>
</dbReference>
<sequence length="188" mass="19937">MKTLLNVNGAKLPPMKFAHVFVFGSACLLAATTAVAQWQWIDQNNKKVFSDTAPPPEIPEKNILRRPGPPASGRVTFSAAPAPDATAAAVPAAAGAPAGPKPAGVDKELEEKARKAEEAEKAKQAAEAQKVAQAKAENCQRARQGKATMDSGIRVARLNAQGEREIMDDKARATETQRLQAVIDSDCK</sequence>
<evidence type="ECO:0000313" key="5">
    <source>
        <dbReference type="Proteomes" id="UP001500975"/>
    </source>
</evidence>